<keyword evidence="4" id="KW-1185">Reference proteome</keyword>
<comment type="caution">
    <text evidence="3">The sequence shown here is derived from an EMBL/GenBank/DDBJ whole genome shotgun (WGS) entry which is preliminary data.</text>
</comment>
<dbReference type="Proteomes" id="UP000073492">
    <property type="component" value="Unassembled WGS sequence"/>
</dbReference>
<dbReference type="OrthoDB" id="511599at2759"/>
<dbReference type="Pfam" id="PF00106">
    <property type="entry name" value="adh_short"/>
    <property type="match status" value="1"/>
</dbReference>
<accession>A0A139I9Z2</accession>
<reference evidence="3 4" key="1">
    <citation type="submission" date="2015-07" db="EMBL/GenBank/DDBJ databases">
        <title>Comparative genomics of the Sigatoka disease complex on banana suggests a link between parallel evolutionary changes in Pseudocercospora fijiensis and Pseudocercospora eumusae and increased virulence on the banana host.</title>
        <authorList>
            <person name="Chang T.-C."/>
            <person name="Salvucci A."/>
            <person name="Crous P.W."/>
            <person name="Stergiopoulos I."/>
        </authorList>
    </citation>
    <scope>NUCLEOTIDE SEQUENCE [LARGE SCALE GENOMIC DNA]</scope>
    <source>
        <strain evidence="3 4">CBS 116634</strain>
    </source>
</reference>
<dbReference type="InterPro" id="IPR002347">
    <property type="entry name" value="SDR_fam"/>
</dbReference>
<dbReference type="PRINTS" id="PR00081">
    <property type="entry name" value="GDHRDH"/>
</dbReference>
<evidence type="ECO:0000313" key="4">
    <source>
        <dbReference type="Proteomes" id="UP000073492"/>
    </source>
</evidence>
<comment type="similarity">
    <text evidence="1">Belongs to the short-chain dehydrogenases/reductases (SDR) family.</text>
</comment>
<name>A0A139I9Z2_9PEZI</name>
<dbReference type="PANTHER" id="PTHR43180:SF31">
    <property type="entry name" value="CHAIN DEHYDROGENASE_REDUCTASE, PUTATIVE (AFU_ORTHOLOGUE AFUA_2G16570)-RELATED"/>
    <property type="match status" value="1"/>
</dbReference>
<keyword evidence="2" id="KW-0560">Oxidoreductase</keyword>
<dbReference type="SUPFAM" id="SSF51735">
    <property type="entry name" value="NAD(P)-binding Rossmann-fold domains"/>
    <property type="match status" value="1"/>
</dbReference>
<evidence type="ECO:0000313" key="3">
    <source>
        <dbReference type="EMBL" id="KXT11567.1"/>
    </source>
</evidence>
<dbReference type="GO" id="GO:0016491">
    <property type="term" value="F:oxidoreductase activity"/>
    <property type="evidence" value="ECO:0007669"/>
    <property type="project" value="UniProtKB-KW"/>
</dbReference>
<proteinExistence type="inferred from homology"/>
<evidence type="ECO:0000256" key="1">
    <source>
        <dbReference type="ARBA" id="ARBA00006484"/>
    </source>
</evidence>
<dbReference type="EMBL" id="LFZO01000194">
    <property type="protein sequence ID" value="KXT11571.1"/>
    <property type="molecule type" value="Genomic_DNA"/>
</dbReference>
<dbReference type="PANTHER" id="PTHR43180">
    <property type="entry name" value="3-OXOACYL-(ACYL-CARRIER-PROTEIN) REDUCTASE (AFU_ORTHOLOGUE AFUA_6G11210)"/>
    <property type="match status" value="1"/>
</dbReference>
<evidence type="ECO:0000256" key="2">
    <source>
        <dbReference type="ARBA" id="ARBA00023002"/>
    </source>
</evidence>
<organism evidence="3 4">
    <name type="scientific">Pseudocercospora musae</name>
    <dbReference type="NCBI Taxonomy" id="113226"/>
    <lineage>
        <taxon>Eukaryota</taxon>
        <taxon>Fungi</taxon>
        <taxon>Dikarya</taxon>
        <taxon>Ascomycota</taxon>
        <taxon>Pezizomycotina</taxon>
        <taxon>Dothideomycetes</taxon>
        <taxon>Dothideomycetidae</taxon>
        <taxon>Mycosphaerellales</taxon>
        <taxon>Mycosphaerellaceae</taxon>
        <taxon>Pseudocercospora</taxon>
    </lineage>
</organism>
<dbReference type="Gene3D" id="3.40.50.720">
    <property type="entry name" value="NAD(P)-binding Rossmann-like Domain"/>
    <property type="match status" value="1"/>
</dbReference>
<dbReference type="InterPro" id="IPR036291">
    <property type="entry name" value="NAD(P)-bd_dom_sf"/>
</dbReference>
<gene>
    <name evidence="3" type="ORF">AC579_10338</name>
</gene>
<sequence length="315" mass="34595">MNPQYEDISPKVDCSVPFDKPNLTGKTAVVTGGAGGIGEQYTRAIVSCGGRVVVADVDEAKASSLQAELGGPENVVFVKCDVREWKDQVEAFRAALKLGDGKIDIVINNAGVGRPDDIFVGPDDDTLDEPQEPSMNLMRINALGALMTAKLATFYFRKQAARDEKDGVKSDYKFIIQASLYGYLPSLNVPQYAFSKWGQRSLLWGYRHSERKYGVRTNMICPWYIPSGIVIPEFVNHLNSVGAGVASAQDAGDALLRILGDSNMNGRSLAIVPRSWDGAPNGYLDIDVDQYEEGSFLSRCVDLGVFRVWDDRKRK</sequence>
<dbReference type="EMBL" id="LFZO01000194">
    <property type="protein sequence ID" value="KXT11567.1"/>
    <property type="molecule type" value="Genomic_DNA"/>
</dbReference>
<dbReference type="AlphaFoldDB" id="A0A139I9Z2"/>
<protein>
    <submittedName>
        <fullName evidence="3">Uncharacterized protein</fullName>
    </submittedName>
</protein>